<dbReference type="SUPFAM" id="SSF57903">
    <property type="entry name" value="FYVE/PHD zinc finger"/>
    <property type="match status" value="1"/>
</dbReference>
<dbReference type="InterPro" id="IPR017907">
    <property type="entry name" value="Znf_RING_CS"/>
</dbReference>
<organism evidence="7 8">
    <name type="scientific">Oikopleura dioica</name>
    <name type="common">Tunicate</name>
    <dbReference type="NCBI Taxonomy" id="34765"/>
    <lineage>
        <taxon>Eukaryota</taxon>
        <taxon>Metazoa</taxon>
        <taxon>Chordata</taxon>
        <taxon>Tunicata</taxon>
        <taxon>Appendicularia</taxon>
        <taxon>Copelata</taxon>
        <taxon>Oikopleuridae</taxon>
        <taxon>Oikopleura</taxon>
    </lineage>
</organism>
<evidence type="ECO:0000313" key="8">
    <source>
        <dbReference type="Proteomes" id="UP001158576"/>
    </source>
</evidence>
<keyword evidence="3" id="KW-0862">Zinc</keyword>
<dbReference type="PROSITE" id="PS50178">
    <property type="entry name" value="ZF_FYVE"/>
    <property type="match status" value="1"/>
</dbReference>
<dbReference type="InterPro" id="IPR013083">
    <property type="entry name" value="Znf_RING/FYVE/PHD"/>
</dbReference>
<sequence length="442" mass="50844">MSVINGMPIIDSFGCKVCSLIHVLMLGAAEDLTCLLCEKIHALPRKEASSELLTVRAQLETRTTQTSDHSDSEWNGIVQKRPKRPRPSKEKRKKEKEVAQEPAIKRKKKSEKTAPESSLLKTWKEAKEKLSKKNGEKKQKKERKASNEEHIPRALTRLIDGDKPRKKKKSFEGPKPPTTRSSKSEKRKRKLPVRAKRKKSKPSESEKPNEANSNETEETDEDETEFHDEKRCFTCRKTFSRMSEDLVHVLCDSCQHWICGNCAPEAADISAKDVYTCESCVRKKEKGKSLKDEKIRNDELIMFCSNTWCSYELSLADKLKGKTSLTEKTRASQIEQLTTLVNKHEVTCTKNFKLNKRMKRNEMGRVQYVDIDKEGLDPKVSGSMVSKRILEDSMPYIKMERINHEYEQQMEKIKSPPIAEPSPHDFDDLSDSSDEQEFSDDF</sequence>
<feature type="compositionally biased region" description="Basic residues" evidence="5">
    <location>
        <begin position="80"/>
        <end position="94"/>
    </location>
</feature>
<dbReference type="Gene3D" id="3.30.40.10">
    <property type="entry name" value="Zinc/RING finger domain, C3HC4 (zinc finger)"/>
    <property type="match status" value="1"/>
</dbReference>
<dbReference type="EMBL" id="OU015569">
    <property type="protein sequence ID" value="CAG5096297.1"/>
    <property type="molecule type" value="Genomic_DNA"/>
</dbReference>
<keyword evidence="2 4" id="KW-0863">Zinc-finger</keyword>
<evidence type="ECO:0000256" key="1">
    <source>
        <dbReference type="ARBA" id="ARBA00022723"/>
    </source>
</evidence>
<feature type="region of interest" description="Disordered" evidence="5">
    <location>
        <begin position="61"/>
        <end position="222"/>
    </location>
</feature>
<evidence type="ECO:0000256" key="3">
    <source>
        <dbReference type="ARBA" id="ARBA00022833"/>
    </source>
</evidence>
<protein>
    <submittedName>
        <fullName evidence="7">Oidioi.mRNA.OKI2018_I69.XSR.g14555.t1.cds</fullName>
    </submittedName>
</protein>
<feature type="compositionally biased region" description="Basic residues" evidence="5">
    <location>
        <begin position="185"/>
        <end position="200"/>
    </location>
</feature>
<evidence type="ECO:0000259" key="6">
    <source>
        <dbReference type="PROSITE" id="PS50178"/>
    </source>
</evidence>
<dbReference type="Proteomes" id="UP001158576">
    <property type="component" value="Chromosome XSR"/>
</dbReference>
<evidence type="ECO:0000313" key="7">
    <source>
        <dbReference type="EMBL" id="CAG5096297.1"/>
    </source>
</evidence>
<feature type="domain" description="FYVE-type" evidence="6">
    <location>
        <begin position="226"/>
        <end position="285"/>
    </location>
</feature>
<dbReference type="InterPro" id="IPR017455">
    <property type="entry name" value="Znf_FYVE-rel"/>
</dbReference>
<proteinExistence type="predicted"/>
<feature type="compositionally biased region" description="Acidic residues" evidence="5">
    <location>
        <begin position="428"/>
        <end position="442"/>
    </location>
</feature>
<dbReference type="InterPro" id="IPR011011">
    <property type="entry name" value="Znf_FYVE_PHD"/>
</dbReference>
<dbReference type="PROSITE" id="PS00518">
    <property type="entry name" value="ZF_RING_1"/>
    <property type="match status" value="1"/>
</dbReference>
<feature type="compositionally biased region" description="Basic and acidic residues" evidence="5">
    <location>
        <begin position="122"/>
        <end position="152"/>
    </location>
</feature>
<gene>
    <name evidence="7" type="ORF">OKIOD_LOCUS6113</name>
</gene>
<reference evidence="7 8" key="1">
    <citation type="submission" date="2021-04" db="EMBL/GenBank/DDBJ databases">
        <authorList>
            <person name="Bliznina A."/>
        </authorList>
    </citation>
    <scope>NUCLEOTIDE SEQUENCE [LARGE SCALE GENOMIC DNA]</scope>
</reference>
<keyword evidence="8" id="KW-1185">Reference proteome</keyword>
<accession>A0ABN7SGG6</accession>
<evidence type="ECO:0000256" key="2">
    <source>
        <dbReference type="ARBA" id="ARBA00022771"/>
    </source>
</evidence>
<keyword evidence="1" id="KW-0479">Metal-binding</keyword>
<evidence type="ECO:0000256" key="5">
    <source>
        <dbReference type="SAM" id="MobiDB-lite"/>
    </source>
</evidence>
<name>A0ABN7SGG6_OIKDI</name>
<evidence type="ECO:0000256" key="4">
    <source>
        <dbReference type="PROSITE-ProRule" id="PRU00091"/>
    </source>
</evidence>
<feature type="region of interest" description="Disordered" evidence="5">
    <location>
        <begin position="407"/>
        <end position="442"/>
    </location>
</feature>